<sequence length="198" mass="21656">MNPFTPLRRLYDWTLELAAHPHAIWWLALIAFAESSFFPIPQDIMMIPMILAAREKAFQIAFVATVASVAGGVAGYLIGAGLFETVGQQIIAFYGAAEKYETFQQWYLDYGGWIVAGGAFTPIPYKVITIASGAMGMDLASFTGISIVGRGGRFFLLALALYYFGAPIRRLIEERFGLMTTAVFTLLVGGFLAIKFVG</sequence>
<proteinExistence type="predicted"/>
<keyword evidence="1" id="KW-0812">Transmembrane</keyword>
<dbReference type="GO" id="GO:0005886">
    <property type="term" value="C:plasma membrane"/>
    <property type="evidence" value="ECO:0007669"/>
    <property type="project" value="TreeGrafter"/>
</dbReference>
<keyword evidence="1" id="KW-1133">Transmembrane helix</keyword>
<reference evidence="3 4" key="1">
    <citation type="submission" date="2018-07" db="EMBL/GenBank/DDBJ databases">
        <title>Genomic Encyclopedia of Type Strains, Phase III (KMG-III): the genomes of soil and plant-associated and newly described type strains.</title>
        <authorList>
            <person name="Whitman W."/>
        </authorList>
    </citation>
    <scope>NUCLEOTIDE SEQUENCE [LARGE SCALE GENOMIC DNA]</scope>
    <source>
        <strain evidence="3 4">CECT 8488</strain>
    </source>
</reference>
<organism evidence="3 4">
    <name type="scientific">Aestuariispira insulae</name>
    <dbReference type="NCBI Taxonomy" id="1461337"/>
    <lineage>
        <taxon>Bacteria</taxon>
        <taxon>Pseudomonadati</taxon>
        <taxon>Pseudomonadota</taxon>
        <taxon>Alphaproteobacteria</taxon>
        <taxon>Rhodospirillales</taxon>
        <taxon>Kiloniellaceae</taxon>
        <taxon>Aestuariispira</taxon>
    </lineage>
</organism>
<dbReference type="Pfam" id="PF09335">
    <property type="entry name" value="VTT_dom"/>
    <property type="match status" value="1"/>
</dbReference>
<dbReference type="OrthoDB" id="9810270at2"/>
<feature type="transmembrane region" description="Helical" evidence="1">
    <location>
        <begin position="142"/>
        <end position="164"/>
    </location>
</feature>
<evidence type="ECO:0000256" key="1">
    <source>
        <dbReference type="SAM" id="Phobius"/>
    </source>
</evidence>
<keyword evidence="4" id="KW-1185">Reference proteome</keyword>
<feature type="domain" description="VTT" evidence="2">
    <location>
        <begin position="40"/>
        <end position="162"/>
    </location>
</feature>
<evidence type="ECO:0000313" key="3">
    <source>
        <dbReference type="EMBL" id="RED51289.1"/>
    </source>
</evidence>
<dbReference type="EMBL" id="QRDW01000003">
    <property type="protein sequence ID" value="RED51289.1"/>
    <property type="molecule type" value="Genomic_DNA"/>
</dbReference>
<evidence type="ECO:0000259" key="2">
    <source>
        <dbReference type="Pfam" id="PF09335"/>
    </source>
</evidence>
<protein>
    <submittedName>
        <fullName evidence="3">Membrane protein YqaA with SNARE-associated domain</fullName>
    </submittedName>
</protein>
<name>A0A3D9HP99_9PROT</name>
<keyword evidence="1" id="KW-0472">Membrane</keyword>
<comment type="caution">
    <text evidence="3">The sequence shown here is derived from an EMBL/GenBank/DDBJ whole genome shotgun (WGS) entry which is preliminary data.</text>
</comment>
<feature type="transmembrane region" description="Helical" evidence="1">
    <location>
        <begin position="176"/>
        <end position="197"/>
    </location>
</feature>
<dbReference type="PANTHER" id="PTHR42709">
    <property type="entry name" value="ALKALINE PHOSPHATASE LIKE PROTEIN"/>
    <property type="match status" value="1"/>
</dbReference>
<evidence type="ECO:0000313" key="4">
    <source>
        <dbReference type="Proteomes" id="UP000256845"/>
    </source>
</evidence>
<dbReference type="PANTHER" id="PTHR42709:SF11">
    <property type="entry name" value="DEDA FAMILY PROTEIN"/>
    <property type="match status" value="1"/>
</dbReference>
<dbReference type="AlphaFoldDB" id="A0A3D9HP99"/>
<gene>
    <name evidence="3" type="ORF">DFP90_10389</name>
</gene>
<dbReference type="RefSeq" id="WP_115936193.1">
    <property type="nucleotide sequence ID" value="NZ_QRDW01000003.1"/>
</dbReference>
<dbReference type="InterPro" id="IPR032816">
    <property type="entry name" value="VTT_dom"/>
</dbReference>
<dbReference type="Proteomes" id="UP000256845">
    <property type="component" value="Unassembled WGS sequence"/>
</dbReference>
<accession>A0A3D9HP99</accession>
<feature type="transmembrane region" description="Helical" evidence="1">
    <location>
        <begin position="23"/>
        <end position="40"/>
    </location>
</feature>
<feature type="transmembrane region" description="Helical" evidence="1">
    <location>
        <begin position="60"/>
        <end position="83"/>
    </location>
</feature>
<dbReference type="InterPro" id="IPR051311">
    <property type="entry name" value="DedA_domain"/>
</dbReference>